<name>A0A645JIB3_9ZZZZ</name>
<dbReference type="EMBL" id="VSSQ01142871">
    <property type="protein sequence ID" value="MPN63435.1"/>
    <property type="molecule type" value="Genomic_DNA"/>
</dbReference>
<organism evidence="6">
    <name type="scientific">bioreactor metagenome</name>
    <dbReference type="NCBI Taxonomy" id="1076179"/>
    <lineage>
        <taxon>unclassified sequences</taxon>
        <taxon>metagenomes</taxon>
        <taxon>ecological metagenomes</taxon>
    </lineage>
</organism>
<dbReference type="CDD" id="cd06171">
    <property type="entry name" value="Sigma70_r4"/>
    <property type="match status" value="1"/>
</dbReference>
<sequence>MRKTARDITAAYDELSNKLLRVPSAKELADHLAVEESMIYKHYREISNSVLLSFEMLLSNAAENSAEDAEGDFEQPESSLIRSELHQRLMDAIDALSERDRLVISLYYFEHLKLHEIAEVLKVSEARVCQARSKAILKLRNHLKDYLEG</sequence>
<evidence type="ECO:0000313" key="6">
    <source>
        <dbReference type="EMBL" id="MPN63435.1"/>
    </source>
</evidence>
<evidence type="ECO:0000256" key="2">
    <source>
        <dbReference type="ARBA" id="ARBA00023082"/>
    </source>
</evidence>
<keyword evidence="3" id="KW-0238">DNA-binding</keyword>
<dbReference type="Pfam" id="PF04545">
    <property type="entry name" value="Sigma70_r4"/>
    <property type="match status" value="1"/>
</dbReference>
<dbReference type="InterPro" id="IPR007630">
    <property type="entry name" value="RNA_pol_sigma70_r4"/>
</dbReference>
<dbReference type="InterPro" id="IPR014284">
    <property type="entry name" value="RNA_pol_sigma-70_dom"/>
</dbReference>
<dbReference type="NCBIfam" id="TIGR02937">
    <property type="entry name" value="sigma70-ECF"/>
    <property type="match status" value="1"/>
</dbReference>
<dbReference type="InterPro" id="IPR013324">
    <property type="entry name" value="RNA_pol_sigma_r3/r4-like"/>
</dbReference>
<dbReference type="GO" id="GO:0016987">
    <property type="term" value="F:sigma factor activity"/>
    <property type="evidence" value="ECO:0007669"/>
    <property type="project" value="UniProtKB-KW"/>
</dbReference>
<evidence type="ECO:0000256" key="3">
    <source>
        <dbReference type="ARBA" id="ARBA00023125"/>
    </source>
</evidence>
<evidence type="ECO:0000256" key="4">
    <source>
        <dbReference type="ARBA" id="ARBA00023163"/>
    </source>
</evidence>
<dbReference type="PANTHER" id="PTHR30385">
    <property type="entry name" value="SIGMA FACTOR F FLAGELLAR"/>
    <property type="match status" value="1"/>
</dbReference>
<dbReference type="GO" id="GO:0006352">
    <property type="term" value="P:DNA-templated transcription initiation"/>
    <property type="evidence" value="ECO:0007669"/>
    <property type="project" value="InterPro"/>
</dbReference>
<dbReference type="SUPFAM" id="SSF88659">
    <property type="entry name" value="Sigma3 and sigma4 domains of RNA polymerase sigma factors"/>
    <property type="match status" value="2"/>
</dbReference>
<keyword evidence="2" id="KW-0731">Sigma factor</keyword>
<reference evidence="6" key="1">
    <citation type="submission" date="2019-08" db="EMBL/GenBank/DDBJ databases">
        <authorList>
            <person name="Kucharzyk K."/>
            <person name="Murdoch R.W."/>
            <person name="Higgins S."/>
            <person name="Loffler F."/>
        </authorList>
    </citation>
    <scope>NUCLEOTIDE SEQUENCE</scope>
</reference>
<keyword evidence="1" id="KW-0805">Transcription regulation</keyword>
<evidence type="ECO:0000256" key="1">
    <source>
        <dbReference type="ARBA" id="ARBA00023015"/>
    </source>
</evidence>
<protein>
    <submittedName>
        <fullName evidence="6">RNA polymerase sigma factor FliA</fullName>
    </submittedName>
</protein>
<evidence type="ECO:0000259" key="5">
    <source>
        <dbReference type="Pfam" id="PF04545"/>
    </source>
</evidence>
<feature type="domain" description="RNA polymerase sigma-70 region 4" evidence="5">
    <location>
        <begin position="92"/>
        <end position="141"/>
    </location>
</feature>
<accession>A0A645JIB3</accession>
<dbReference type="Gene3D" id="1.20.140.160">
    <property type="match status" value="1"/>
</dbReference>
<proteinExistence type="predicted"/>
<dbReference type="AlphaFoldDB" id="A0A645JIB3"/>
<keyword evidence="4" id="KW-0804">Transcription</keyword>
<dbReference type="GO" id="GO:0003677">
    <property type="term" value="F:DNA binding"/>
    <property type="evidence" value="ECO:0007669"/>
    <property type="project" value="UniProtKB-KW"/>
</dbReference>
<gene>
    <name evidence="6" type="primary">fliA_21</name>
    <name evidence="6" type="ORF">SDC9_211194</name>
</gene>
<comment type="caution">
    <text evidence="6">The sequence shown here is derived from an EMBL/GenBank/DDBJ whole genome shotgun (WGS) entry which is preliminary data.</text>
</comment>
<dbReference type="PANTHER" id="PTHR30385:SF7">
    <property type="entry name" value="RNA POLYMERASE SIGMA FACTOR FLIA"/>
    <property type="match status" value="1"/>
</dbReference>